<dbReference type="InterPro" id="IPR016181">
    <property type="entry name" value="Acyl_CoA_acyltransferase"/>
</dbReference>
<evidence type="ECO:0000313" key="2">
    <source>
        <dbReference type="Proteomes" id="UP000515563"/>
    </source>
</evidence>
<name>A0A7G6X5I5_9ACTN</name>
<evidence type="ECO:0008006" key="3">
    <source>
        <dbReference type="Google" id="ProtNLM"/>
    </source>
</evidence>
<evidence type="ECO:0000313" key="1">
    <source>
        <dbReference type="EMBL" id="QNE21500.1"/>
    </source>
</evidence>
<dbReference type="AlphaFoldDB" id="A0A7G6X5I5"/>
<dbReference type="KEGG" id="kqi:F1D05_30760"/>
<protein>
    <recommendedName>
        <fullName evidence="3">GNAT family N-acetyltransferase</fullName>
    </recommendedName>
</protein>
<organism evidence="1 2">
    <name type="scientific">Kribbella qitaiheensis</name>
    <dbReference type="NCBI Taxonomy" id="1544730"/>
    <lineage>
        <taxon>Bacteria</taxon>
        <taxon>Bacillati</taxon>
        <taxon>Actinomycetota</taxon>
        <taxon>Actinomycetes</taxon>
        <taxon>Propionibacteriales</taxon>
        <taxon>Kribbellaceae</taxon>
        <taxon>Kribbella</taxon>
    </lineage>
</organism>
<proteinExistence type="predicted"/>
<dbReference type="RefSeq" id="WP_185443905.1">
    <property type="nucleotide sequence ID" value="NZ_CP043661.1"/>
</dbReference>
<keyword evidence="2" id="KW-1185">Reference proteome</keyword>
<reference evidence="1 2" key="2">
    <citation type="journal article" date="2020" name="Microbiol. Resour. Announc.">
        <title>Antarctic desert soil bacteria exhibit high novel natural product potential, evaluated through long-read genome sequencing and comparative genomics.</title>
        <authorList>
            <person name="Benaud N."/>
            <person name="Edwards R.J."/>
            <person name="Amos T.G."/>
            <person name="D'Agostino P.M."/>
            <person name="Gutierrez-Chavez C."/>
            <person name="Montgomery K."/>
            <person name="Nicetic I."/>
            <person name="Ferrari B.C."/>
        </authorList>
    </citation>
    <scope>NUCLEOTIDE SEQUENCE [LARGE SCALE GENOMIC DNA]</scope>
    <source>
        <strain evidence="1 2">SPB151</strain>
    </source>
</reference>
<dbReference type="Proteomes" id="UP000515563">
    <property type="component" value="Chromosome"/>
</dbReference>
<dbReference type="SUPFAM" id="SSF55729">
    <property type="entry name" value="Acyl-CoA N-acyltransferases (Nat)"/>
    <property type="match status" value="1"/>
</dbReference>
<reference evidence="2" key="1">
    <citation type="submission" date="2019-09" db="EMBL/GenBank/DDBJ databases">
        <title>Antimicrobial potential of Antarctic Bacteria.</title>
        <authorList>
            <person name="Benaud N."/>
            <person name="Edwards R.J."/>
            <person name="Ferrari B.C."/>
        </authorList>
    </citation>
    <scope>NUCLEOTIDE SEQUENCE [LARGE SCALE GENOMIC DNA]</scope>
    <source>
        <strain evidence="2">SPB151</strain>
    </source>
</reference>
<dbReference type="EMBL" id="CP043661">
    <property type="protein sequence ID" value="QNE21500.1"/>
    <property type="molecule type" value="Genomic_DNA"/>
</dbReference>
<gene>
    <name evidence="1" type="ORF">F1D05_30760</name>
</gene>
<accession>A0A7G6X5I5</accession>
<sequence length="65" mass="7444">MEIRPVVADDAEEIARLRRETFAYKVMSPAAARNMIDDENGPMLAINNWLGYRRIATEHGLLRTL</sequence>